<dbReference type="Proteomes" id="UP000315289">
    <property type="component" value="Unassembled WGS sequence"/>
</dbReference>
<sequence>MNETQLKDRFLDFLKLNPKNSFFGNISNHNEKYIEIKNEALNRKFDFILAACKTKNLKVKDIRNRTIEMDDDLKNIFVRSVLLKTISENYKMNIQKITIYPIEIKSDKDKLDDRLANQVIEAILSFGRSIVILDSKHSAKIMKNGLAKILPSTLIGYFGETDEFAVINRHNRVYSDSLLNVNKLTLIKTLEKTDCKINVTKLYNNLRRLQSIHQKLIFNQIFKDGQYLLEDEVVFMKALSFINQKINVKKEIIKTIQQHKNYKITDFTE</sequence>
<proteinExistence type="predicted"/>
<keyword evidence="2" id="KW-1185">Reference proteome</keyword>
<dbReference type="RefSeq" id="WP_144734892.1">
    <property type="nucleotide sequence ID" value="NZ_ML675596.1"/>
</dbReference>
<dbReference type="OrthoDB" id="10570at2157"/>
<reference evidence="1 2" key="1">
    <citation type="journal article" date="2019" name="Front. Microbiol.">
        <title>Ammonia Oxidation by the Arctic Terrestrial Thaumarchaeote Candidatus Nitrosocosmicus arcticus Is Stimulated by Increasing Temperatures.</title>
        <authorList>
            <person name="Alves R.J.E."/>
            <person name="Kerou M."/>
            <person name="Zappe A."/>
            <person name="Bittner R."/>
            <person name="Abby S.S."/>
            <person name="Schmidt H.A."/>
            <person name="Pfeifer K."/>
            <person name="Schleper C."/>
        </authorList>
    </citation>
    <scope>NUCLEOTIDE SEQUENCE [LARGE SCALE GENOMIC DNA]</scope>
    <source>
        <strain evidence="1 2">Kfb</strain>
    </source>
</reference>
<evidence type="ECO:0000313" key="1">
    <source>
        <dbReference type="EMBL" id="TVP39016.1"/>
    </source>
</evidence>
<organism evidence="1 2">
    <name type="scientific">Candidatus Nitrosocosmicus arcticus</name>
    <dbReference type="NCBI Taxonomy" id="2035267"/>
    <lineage>
        <taxon>Archaea</taxon>
        <taxon>Nitrososphaerota</taxon>
        <taxon>Nitrososphaeria</taxon>
        <taxon>Nitrososphaerales</taxon>
        <taxon>Nitrososphaeraceae</taxon>
        <taxon>Candidatus Nitrosocosmicus</taxon>
    </lineage>
</organism>
<evidence type="ECO:0000313" key="2">
    <source>
        <dbReference type="Proteomes" id="UP000315289"/>
    </source>
</evidence>
<name>A0A557SQY7_9ARCH</name>
<comment type="caution">
    <text evidence="1">The sequence shown here is derived from an EMBL/GenBank/DDBJ whole genome shotgun (WGS) entry which is preliminary data.</text>
</comment>
<gene>
    <name evidence="1" type="ORF">NARC_230005</name>
</gene>
<dbReference type="EMBL" id="VOAH01000023">
    <property type="protein sequence ID" value="TVP39016.1"/>
    <property type="molecule type" value="Genomic_DNA"/>
</dbReference>
<dbReference type="AlphaFoldDB" id="A0A557SQY7"/>
<protein>
    <submittedName>
        <fullName evidence="1">Uncharacterized protein</fullName>
    </submittedName>
</protein>
<accession>A0A557SQY7</accession>